<dbReference type="Proteomes" id="UP000225108">
    <property type="component" value="Unassembled WGS sequence"/>
</dbReference>
<dbReference type="GO" id="GO:0003700">
    <property type="term" value="F:DNA-binding transcription factor activity"/>
    <property type="evidence" value="ECO:0007669"/>
    <property type="project" value="InterPro"/>
</dbReference>
<comment type="caution">
    <text evidence="2">The sequence shown here is derived from an EMBL/GenBank/DDBJ whole genome shotgun (WGS) entry which is preliminary data.</text>
</comment>
<organism evidence="2 3">
    <name type="scientific">Williamsia marianensis</name>
    <dbReference type="NCBI Taxonomy" id="85044"/>
    <lineage>
        <taxon>Bacteria</taxon>
        <taxon>Bacillati</taxon>
        <taxon>Actinomycetota</taxon>
        <taxon>Actinomycetes</taxon>
        <taxon>Mycobacteriales</taxon>
        <taxon>Nocardiaceae</taxon>
        <taxon>Williamsia</taxon>
    </lineage>
</organism>
<dbReference type="InterPro" id="IPR039422">
    <property type="entry name" value="MarR/SlyA-like"/>
</dbReference>
<dbReference type="InterPro" id="IPR000835">
    <property type="entry name" value="HTH_MarR-typ"/>
</dbReference>
<name>A0A2G3PNU2_WILMA</name>
<gene>
    <name evidence="2" type="ORF">CSW57_07455</name>
</gene>
<dbReference type="Gene3D" id="1.10.10.10">
    <property type="entry name" value="Winged helix-like DNA-binding domain superfamily/Winged helix DNA-binding domain"/>
    <property type="match status" value="1"/>
</dbReference>
<proteinExistence type="predicted"/>
<dbReference type="PANTHER" id="PTHR33164">
    <property type="entry name" value="TRANSCRIPTIONAL REGULATOR, MARR FAMILY"/>
    <property type="match status" value="1"/>
</dbReference>
<evidence type="ECO:0000313" key="2">
    <source>
        <dbReference type="EMBL" id="PHV67519.1"/>
    </source>
</evidence>
<reference evidence="2 3" key="1">
    <citation type="submission" date="2017-10" db="EMBL/GenBank/DDBJ databases">
        <title>The draft genome sequence of Williamsia sp. BULT 1.1 isolated from the semi-arid grassland soils from South Africa.</title>
        <authorList>
            <person name="Kabwe M.H."/>
            <person name="Govender N."/>
            <person name="Mutseka Lunga P."/>
            <person name="Vikram S."/>
            <person name="Makhalanyane T.P."/>
        </authorList>
    </citation>
    <scope>NUCLEOTIDE SEQUENCE [LARGE SCALE GENOMIC DNA]</scope>
    <source>
        <strain evidence="2 3">BULT 1.1</strain>
    </source>
</reference>
<dbReference type="SUPFAM" id="SSF46785">
    <property type="entry name" value="Winged helix' DNA-binding domain"/>
    <property type="match status" value="1"/>
</dbReference>
<dbReference type="Pfam" id="PF12802">
    <property type="entry name" value="MarR_2"/>
    <property type="match status" value="1"/>
</dbReference>
<dbReference type="AlphaFoldDB" id="A0A2G3PNU2"/>
<dbReference type="PROSITE" id="PS50995">
    <property type="entry name" value="HTH_MARR_2"/>
    <property type="match status" value="1"/>
</dbReference>
<dbReference type="GO" id="GO:0006950">
    <property type="term" value="P:response to stress"/>
    <property type="evidence" value="ECO:0007669"/>
    <property type="project" value="TreeGrafter"/>
</dbReference>
<protein>
    <submittedName>
        <fullName evidence="2">MarR family transcriptional regulator</fullName>
    </submittedName>
</protein>
<sequence length="157" mass="17303">MLDALGHTSTVTDSDWATATAVLRVSAQLVDDISTGLAERGYPDVRPVHGFVFAELSDNASTAADLATTLQITKQAAAQLIVYLVERGYLDKHPDPNDRRAQLVTLTQRGRECMVAARESAERCVQVWRDELPDRDFKALTRALDVIAIPGRLKPSW</sequence>
<evidence type="ECO:0000259" key="1">
    <source>
        <dbReference type="PROSITE" id="PS50995"/>
    </source>
</evidence>
<dbReference type="InterPro" id="IPR036388">
    <property type="entry name" value="WH-like_DNA-bd_sf"/>
</dbReference>
<accession>A0A2G3PNU2</accession>
<dbReference type="InterPro" id="IPR036390">
    <property type="entry name" value="WH_DNA-bd_sf"/>
</dbReference>
<dbReference type="PANTHER" id="PTHR33164:SF99">
    <property type="entry name" value="MARR FAMILY REGULATORY PROTEIN"/>
    <property type="match status" value="1"/>
</dbReference>
<evidence type="ECO:0000313" key="3">
    <source>
        <dbReference type="Proteomes" id="UP000225108"/>
    </source>
</evidence>
<feature type="domain" description="HTH marR-type" evidence="1">
    <location>
        <begin position="1"/>
        <end position="149"/>
    </location>
</feature>
<dbReference type="EMBL" id="PEBD01000005">
    <property type="protein sequence ID" value="PHV67519.1"/>
    <property type="molecule type" value="Genomic_DNA"/>
</dbReference>